<evidence type="ECO:0000313" key="1">
    <source>
        <dbReference type="EMBL" id="HJF13810.1"/>
    </source>
</evidence>
<name>A0A921FL41_9MICC</name>
<protein>
    <submittedName>
        <fullName evidence="1">Uncharacterized protein</fullName>
    </submittedName>
</protein>
<comment type="caution">
    <text evidence="1">The sequence shown here is derived from an EMBL/GenBank/DDBJ whole genome shotgun (WGS) entry which is preliminary data.</text>
</comment>
<sequence length="91" mass="10305">MNKMHSWMKLGTSFLIFDHENHVAVSQLDCGNNLELATEEYSRLERKYSDHDAIDVVLLGSDALATIQQTHADYFEGNSRRLMGEALSLFG</sequence>
<dbReference type="AlphaFoldDB" id="A0A921FL41"/>
<reference evidence="1" key="1">
    <citation type="journal article" date="2021" name="PeerJ">
        <title>Extensive microbial diversity within the chicken gut microbiome revealed by metagenomics and culture.</title>
        <authorList>
            <person name="Gilroy R."/>
            <person name="Ravi A."/>
            <person name="Getino M."/>
            <person name="Pursley I."/>
            <person name="Horton D.L."/>
            <person name="Alikhan N.F."/>
            <person name="Baker D."/>
            <person name="Gharbi K."/>
            <person name="Hall N."/>
            <person name="Watson M."/>
            <person name="Adriaenssens E.M."/>
            <person name="Foster-Nyarko E."/>
            <person name="Jarju S."/>
            <person name="Secka A."/>
            <person name="Antonio M."/>
            <person name="Oren A."/>
            <person name="Chaudhuri R.R."/>
            <person name="La Ragione R."/>
            <person name="Hildebrand F."/>
            <person name="Pallen M.J."/>
        </authorList>
    </citation>
    <scope>NUCLEOTIDE SEQUENCE</scope>
    <source>
        <strain evidence="1">ChiHjej13B12-14962</strain>
    </source>
</reference>
<dbReference type="EMBL" id="DYXC01000042">
    <property type="protein sequence ID" value="HJF13810.1"/>
    <property type="molecule type" value="Genomic_DNA"/>
</dbReference>
<organism evidence="1 2">
    <name type="scientific">Enteractinococcus helveticum</name>
    <dbReference type="NCBI Taxonomy" id="1837282"/>
    <lineage>
        <taxon>Bacteria</taxon>
        <taxon>Bacillati</taxon>
        <taxon>Actinomycetota</taxon>
        <taxon>Actinomycetes</taxon>
        <taxon>Micrococcales</taxon>
        <taxon>Micrococcaceae</taxon>
    </lineage>
</organism>
<dbReference type="Proteomes" id="UP000703315">
    <property type="component" value="Unassembled WGS sequence"/>
</dbReference>
<gene>
    <name evidence="1" type="ORF">K8V32_03265</name>
</gene>
<evidence type="ECO:0000313" key="2">
    <source>
        <dbReference type="Proteomes" id="UP000703315"/>
    </source>
</evidence>
<proteinExistence type="predicted"/>
<accession>A0A921FL41</accession>
<reference evidence="1" key="2">
    <citation type="submission" date="2021-09" db="EMBL/GenBank/DDBJ databases">
        <authorList>
            <person name="Gilroy R."/>
        </authorList>
    </citation>
    <scope>NUCLEOTIDE SEQUENCE</scope>
    <source>
        <strain evidence="1">ChiHjej13B12-14962</strain>
    </source>
</reference>
<dbReference type="RefSeq" id="WP_303902814.1">
    <property type="nucleotide sequence ID" value="NZ_DYXC01000042.1"/>
</dbReference>